<evidence type="ECO:0000313" key="1">
    <source>
        <dbReference type="EMBL" id="GIY36181.1"/>
    </source>
</evidence>
<dbReference type="EMBL" id="BPLR01010018">
    <property type="protein sequence ID" value="GIY36181.1"/>
    <property type="molecule type" value="Genomic_DNA"/>
</dbReference>
<protein>
    <submittedName>
        <fullName evidence="1">Uncharacterized protein</fullName>
    </submittedName>
</protein>
<accession>A0AAV4SS96</accession>
<reference evidence="1 2" key="1">
    <citation type="submission" date="2021-06" db="EMBL/GenBank/DDBJ databases">
        <title>Caerostris extrusa draft genome.</title>
        <authorList>
            <person name="Kono N."/>
            <person name="Arakawa K."/>
        </authorList>
    </citation>
    <scope>NUCLEOTIDE SEQUENCE [LARGE SCALE GENOMIC DNA]</scope>
</reference>
<dbReference type="AlphaFoldDB" id="A0AAV4SS96"/>
<organism evidence="1 2">
    <name type="scientific">Caerostris extrusa</name>
    <name type="common">Bark spider</name>
    <name type="synonym">Caerostris bankana</name>
    <dbReference type="NCBI Taxonomy" id="172846"/>
    <lineage>
        <taxon>Eukaryota</taxon>
        <taxon>Metazoa</taxon>
        <taxon>Ecdysozoa</taxon>
        <taxon>Arthropoda</taxon>
        <taxon>Chelicerata</taxon>
        <taxon>Arachnida</taxon>
        <taxon>Araneae</taxon>
        <taxon>Araneomorphae</taxon>
        <taxon>Entelegynae</taxon>
        <taxon>Araneoidea</taxon>
        <taxon>Araneidae</taxon>
        <taxon>Caerostris</taxon>
    </lineage>
</organism>
<proteinExistence type="predicted"/>
<dbReference type="Proteomes" id="UP001054945">
    <property type="component" value="Unassembled WGS sequence"/>
</dbReference>
<comment type="caution">
    <text evidence="1">The sequence shown here is derived from an EMBL/GenBank/DDBJ whole genome shotgun (WGS) entry which is preliminary data.</text>
</comment>
<keyword evidence="2" id="KW-1185">Reference proteome</keyword>
<evidence type="ECO:0000313" key="2">
    <source>
        <dbReference type="Proteomes" id="UP001054945"/>
    </source>
</evidence>
<gene>
    <name evidence="1" type="ORF">CEXT_124451</name>
</gene>
<name>A0AAV4SS96_CAEEX</name>
<sequence>MIAVLKTVTVTFISNLNPDTPDKRLWTQNDYGEMSCYCHLWYSSFQKLRVSASGRLLSEEFHKHPALHSMLQCHEAFAQVTALPQGEDLLYNIYSMLTSQRNLAFSRFTKHTPH</sequence>